<comment type="caution">
    <text evidence="2">The sequence shown here is derived from an EMBL/GenBank/DDBJ whole genome shotgun (WGS) entry which is preliminary data.</text>
</comment>
<evidence type="ECO:0000313" key="3">
    <source>
        <dbReference type="Proteomes" id="UP001595685"/>
    </source>
</evidence>
<protein>
    <submittedName>
        <fullName evidence="2">Helix-turn-helix domain-containing protein</fullName>
    </submittedName>
</protein>
<gene>
    <name evidence="2" type="ORF">ACFOLH_02830</name>
</gene>
<evidence type="ECO:0000313" key="2">
    <source>
        <dbReference type="EMBL" id="MFC3687270.1"/>
    </source>
</evidence>
<name>A0ABV7WBX5_9MICO</name>
<proteinExistence type="predicted"/>
<evidence type="ECO:0000259" key="1">
    <source>
        <dbReference type="Pfam" id="PF12728"/>
    </source>
</evidence>
<accession>A0ABV7WBX5</accession>
<dbReference type="Proteomes" id="UP001595685">
    <property type="component" value="Unassembled WGS sequence"/>
</dbReference>
<keyword evidence="3" id="KW-1185">Reference proteome</keyword>
<dbReference type="RefSeq" id="WP_340288834.1">
    <property type="nucleotide sequence ID" value="NZ_JBBEOI010000003.1"/>
</dbReference>
<organism evidence="2 3">
    <name type="scientific">Aquipuribacter hungaricus</name>
    <dbReference type="NCBI Taxonomy" id="545624"/>
    <lineage>
        <taxon>Bacteria</taxon>
        <taxon>Bacillati</taxon>
        <taxon>Actinomycetota</taxon>
        <taxon>Actinomycetes</taxon>
        <taxon>Micrococcales</taxon>
        <taxon>Intrasporangiaceae</taxon>
        <taxon>Aquipuribacter</taxon>
    </lineage>
</organism>
<dbReference type="NCBIfam" id="TIGR01764">
    <property type="entry name" value="excise"/>
    <property type="match status" value="1"/>
</dbReference>
<dbReference type="Pfam" id="PF12728">
    <property type="entry name" value="HTH_17"/>
    <property type="match status" value="1"/>
</dbReference>
<dbReference type="InterPro" id="IPR010093">
    <property type="entry name" value="SinI_DNA-bd"/>
</dbReference>
<dbReference type="InterPro" id="IPR041657">
    <property type="entry name" value="HTH_17"/>
</dbReference>
<feature type="domain" description="Helix-turn-helix" evidence="1">
    <location>
        <begin position="11"/>
        <end position="58"/>
    </location>
</feature>
<reference evidence="3" key="1">
    <citation type="journal article" date="2019" name="Int. J. Syst. Evol. Microbiol.">
        <title>The Global Catalogue of Microorganisms (GCM) 10K type strain sequencing project: providing services to taxonomists for standard genome sequencing and annotation.</title>
        <authorList>
            <consortium name="The Broad Institute Genomics Platform"/>
            <consortium name="The Broad Institute Genome Sequencing Center for Infectious Disease"/>
            <person name="Wu L."/>
            <person name="Ma J."/>
        </authorList>
    </citation>
    <scope>NUCLEOTIDE SEQUENCE [LARGE SCALE GENOMIC DNA]</scope>
    <source>
        <strain evidence="3">NCAIM B.02333</strain>
    </source>
</reference>
<sequence length="66" mass="7427">MRKTLELSPLLLTPEEVAHILRVGRSRVYDLMRSHRLISVKIGGSRRVPIVAVQQYIDDLVSGEAS</sequence>
<dbReference type="EMBL" id="JBHRWW010000001">
    <property type="protein sequence ID" value="MFC3687270.1"/>
    <property type="molecule type" value="Genomic_DNA"/>
</dbReference>